<feature type="transmembrane region" description="Helical" evidence="1">
    <location>
        <begin position="49"/>
        <end position="70"/>
    </location>
</feature>
<keyword evidence="1" id="KW-0812">Transmembrane</keyword>
<protein>
    <submittedName>
        <fullName evidence="2">Uncharacterized protein</fullName>
    </submittedName>
</protein>
<evidence type="ECO:0000313" key="3">
    <source>
        <dbReference type="Proteomes" id="UP001595692"/>
    </source>
</evidence>
<dbReference type="EMBL" id="JBHSAF010000001">
    <property type="protein sequence ID" value="MFC3912509.1"/>
    <property type="molecule type" value="Genomic_DNA"/>
</dbReference>
<reference evidence="3" key="1">
    <citation type="journal article" date="2019" name="Int. J. Syst. Evol. Microbiol.">
        <title>The Global Catalogue of Microorganisms (GCM) 10K type strain sequencing project: providing services to taxonomists for standard genome sequencing and annotation.</title>
        <authorList>
            <consortium name="The Broad Institute Genomics Platform"/>
            <consortium name="The Broad Institute Genome Sequencing Center for Infectious Disease"/>
            <person name="Wu L."/>
            <person name="Ma J."/>
        </authorList>
    </citation>
    <scope>NUCLEOTIDE SEQUENCE [LARGE SCALE GENOMIC DNA]</scope>
    <source>
        <strain evidence="3">CCUG 54939</strain>
    </source>
</reference>
<name>A0ABV8CK35_9GAMM</name>
<evidence type="ECO:0000313" key="2">
    <source>
        <dbReference type="EMBL" id="MFC3912509.1"/>
    </source>
</evidence>
<organism evidence="2 3">
    <name type="scientific">Pseudaeromonas sharmana</name>
    <dbReference type="NCBI Taxonomy" id="328412"/>
    <lineage>
        <taxon>Bacteria</taxon>
        <taxon>Pseudomonadati</taxon>
        <taxon>Pseudomonadota</taxon>
        <taxon>Gammaproteobacteria</taxon>
        <taxon>Aeromonadales</taxon>
        <taxon>Aeromonadaceae</taxon>
        <taxon>Pseudaeromonas</taxon>
    </lineage>
</organism>
<sequence length="81" mass="9171">MAEFDDVFYTLVGLCMTFGGFFLFHFYMKWAKQQSETSSADNALIRGTTLVLIAGFGITLQGITIIYSFGLPLLKTVFRWI</sequence>
<comment type="caution">
    <text evidence="2">The sequence shown here is derived from an EMBL/GenBank/DDBJ whole genome shotgun (WGS) entry which is preliminary data.</text>
</comment>
<accession>A0ABV8CK35</accession>
<keyword evidence="1" id="KW-1133">Transmembrane helix</keyword>
<evidence type="ECO:0000256" key="1">
    <source>
        <dbReference type="SAM" id="Phobius"/>
    </source>
</evidence>
<feature type="transmembrane region" description="Helical" evidence="1">
    <location>
        <begin position="6"/>
        <end position="28"/>
    </location>
</feature>
<dbReference type="Proteomes" id="UP001595692">
    <property type="component" value="Unassembled WGS sequence"/>
</dbReference>
<dbReference type="RefSeq" id="WP_377150616.1">
    <property type="nucleotide sequence ID" value="NZ_JBHSAF010000001.1"/>
</dbReference>
<gene>
    <name evidence="2" type="ORF">ACFOSS_03375</name>
</gene>
<keyword evidence="3" id="KW-1185">Reference proteome</keyword>
<keyword evidence="1" id="KW-0472">Membrane</keyword>
<proteinExistence type="predicted"/>